<name>A0A0F9GIV0_9ZZZZ</name>
<organism evidence="1">
    <name type="scientific">marine sediment metagenome</name>
    <dbReference type="NCBI Taxonomy" id="412755"/>
    <lineage>
        <taxon>unclassified sequences</taxon>
        <taxon>metagenomes</taxon>
        <taxon>ecological metagenomes</taxon>
    </lineage>
</organism>
<comment type="caution">
    <text evidence="1">The sequence shown here is derived from an EMBL/GenBank/DDBJ whole genome shotgun (WGS) entry which is preliminary data.</text>
</comment>
<accession>A0A0F9GIV0</accession>
<sequence length="145" mass="15578">MAQIPTATYKAIADAYHSLRSGLVGAPQFAEDALDAVVDLTTGTEGATEVELALLIPLNSGKKFVETMSNSTSGLVQAVRAVNNYVINNSEATTAQISKYGDKLSVFVMVTMENVWDNGCVPWYWEELSEIAGYYTGGWPTCPSA</sequence>
<dbReference type="EMBL" id="LAZR01026234">
    <property type="protein sequence ID" value="KKL69360.1"/>
    <property type="molecule type" value="Genomic_DNA"/>
</dbReference>
<protein>
    <submittedName>
        <fullName evidence="1">Uncharacterized protein</fullName>
    </submittedName>
</protein>
<evidence type="ECO:0000313" key="1">
    <source>
        <dbReference type="EMBL" id="KKL69360.1"/>
    </source>
</evidence>
<proteinExistence type="predicted"/>
<dbReference type="AlphaFoldDB" id="A0A0F9GIV0"/>
<reference evidence="1" key="1">
    <citation type="journal article" date="2015" name="Nature">
        <title>Complex archaea that bridge the gap between prokaryotes and eukaryotes.</title>
        <authorList>
            <person name="Spang A."/>
            <person name="Saw J.H."/>
            <person name="Jorgensen S.L."/>
            <person name="Zaremba-Niedzwiedzka K."/>
            <person name="Martijn J."/>
            <person name="Lind A.E."/>
            <person name="van Eijk R."/>
            <person name="Schleper C."/>
            <person name="Guy L."/>
            <person name="Ettema T.J."/>
        </authorList>
    </citation>
    <scope>NUCLEOTIDE SEQUENCE</scope>
</reference>
<gene>
    <name evidence="1" type="ORF">LCGC14_2115730</name>
</gene>